<gene>
    <name evidence="1" type="ORF">ACHAWO_005532</name>
</gene>
<sequence>MNSTYHKNAAVPSWDIPHVRGISSRPIEKLVSKSSFTYYDSNRMSLRSEPTKQELEEMKRMVKKMINMPASAIFEKFGLNKGNMK</sequence>
<proteinExistence type="predicted"/>
<dbReference type="AlphaFoldDB" id="A0ABD3NY00"/>
<comment type="caution">
    <text evidence="1">The sequence shown here is derived from an EMBL/GenBank/DDBJ whole genome shotgun (WGS) entry which is preliminary data.</text>
</comment>
<keyword evidence="2" id="KW-1185">Reference proteome</keyword>
<organism evidence="1 2">
    <name type="scientific">Cyclotella atomus</name>
    <dbReference type="NCBI Taxonomy" id="382360"/>
    <lineage>
        <taxon>Eukaryota</taxon>
        <taxon>Sar</taxon>
        <taxon>Stramenopiles</taxon>
        <taxon>Ochrophyta</taxon>
        <taxon>Bacillariophyta</taxon>
        <taxon>Coscinodiscophyceae</taxon>
        <taxon>Thalassiosirophycidae</taxon>
        <taxon>Stephanodiscales</taxon>
        <taxon>Stephanodiscaceae</taxon>
        <taxon>Cyclotella</taxon>
    </lineage>
</organism>
<reference evidence="1 2" key="1">
    <citation type="submission" date="2024-10" db="EMBL/GenBank/DDBJ databases">
        <title>Updated reference genomes for cyclostephanoid diatoms.</title>
        <authorList>
            <person name="Roberts W.R."/>
            <person name="Alverson A.J."/>
        </authorList>
    </citation>
    <scope>NUCLEOTIDE SEQUENCE [LARGE SCALE GENOMIC DNA]</scope>
    <source>
        <strain evidence="1 2">AJA010-31</strain>
    </source>
</reference>
<accession>A0ABD3NY00</accession>
<dbReference type="EMBL" id="JALLPJ020000876">
    <property type="protein sequence ID" value="KAL3780745.1"/>
    <property type="molecule type" value="Genomic_DNA"/>
</dbReference>
<dbReference type="Proteomes" id="UP001530400">
    <property type="component" value="Unassembled WGS sequence"/>
</dbReference>
<evidence type="ECO:0000313" key="1">
    <source>
        <dbReference type="EMBL" id="KAL3780745.1"/>
    </source>
</evidence>
<evidence type="ECO:0000313" key="2">
    <source>
        <dbReference type="Proteomes" id="UP001530400"/>
    </source>
</evidence>
<protein>
    <submittedName>
        <fullName evidence="1">Uncharacterized protein</fullName>
    </submittedName>
</protein>
<name>A0ABD3NY00_9STRA</name>